<sequence length="1158" mass="126228">MAPTALSCPPLDPTVSNWTYYYPFANTPLRDLCASSRGAGKSLPTRALLLGCSDLSSVAHTLYLNQISKTCGSDSAWKDTPIHALCCDVEPAVIARSLVYLELLSSAGAELSTKTVTVAWEVVYSVFITPQCSTLLSKAIDRVLEHLKSERSSGRPLFLTGDRQAVVDILEWWSALLRDECVGDDIARKVQNVRLSWFKKTGGFLRDSTDAGMFVMWPDMIAATQFNGDKTFENYVHSYREVGYAGVSSVSSSDGDSALSPAKGACRTVVNPTFFADTCQFRRAIETALSTSATTETIAKVWRVQVYMNPYMCIPGNLRKFMQETHFSKARYIRAPEGKGATPLQWAFELFGQRSAALATALNGDADHRIVLHCGDAFALCDALLPEPRAWLPSEVPKVEELARALERAEVPHKFDIIDTSNLADYSMFLPLLISAGPLLADRSDNDRATLATDLMSPKGTSYEDLFRQYLCEVPLWLIPLACGLQVDFMHAENSCDSAARSDLSRVWTAYPQSTVSISAAILSPGMFGATPVRWRRCQSTFEKISIGQSIELKTAIVNFIGGCSRSIRDSPCGISTCVRFLDMLATSGSLVDVGELCGLLSDVLQAGNAGSLTPAMKSLLNLHGLSYTHSVLFREVHLVSDSNGPSKRYSDLKSSMLPDVRIPEVVLHSTMDKAVNFPVSSVTKDGFRLLVPDDLKIGTASVRLLPFKSMRNRAGDLIEVPATITTVPDGGPRANGRSPVKQEAPSESEEGLSFTTREWLRNGTMHFVMKVSDEKRRAALERREKVDVKLLPDQPWAVVITTSALKLATLFLPVAVSLDDIVVKVGRTSGTLDVSIPVALCSPLGRTTPLPRAILDGSPDAHLGPLPRASGEVLGSLSAPGGWLNLDLYSRSIPLPIRASQGCGMYKLRDTLNAQYGHSRVMGDRVHGKYWGGRGPVLLRAKDGSPDVLVLLSADVRYDWTYGLLVNGATCVLTEEVMKKANTEIFGSLPLQVRPESLDPGSGEASLWRDQYLPAAAEVARVTRGLSGTPKCVCGSDEDHGRNCKRAQKFWLTWLGGSRLPTSPRGMSYFSPIVLFPLYSPLTKLSHVSPWGNLRNPTLGRNVPSATISAGGSAMGKRRCQTCGGAGTLLCSRCKNVYYCSVKCQRQDWKMHKKTCA</sequence>
<dbReference type="GO" id="GO:0005634">
    <property type="term" value="C:nucleus"/>
    <property type="evidence" value="ECO:0007669"/>
    <property type="project" value="TreeGrafter"/>
</dbReference>
<dbReference type="PROSITE" id="PS50865">
    <property type="entry name" value="ZF_MYND_2"/>
    <property type="match status" value="1"/>
</dbReference>
<dbReference type="Proteomes" id="UP000553632">
    <property type="component" value="Unassembled WGS sequence"/>
</dbReference>
<keyword evidence="3" id="KW-0862">Zinc</keyword>
<dbReference type="GO" id="GO:0000981">
    <property type="term" value="F:DNA-binding transcription factor activity, RNA polymerase II-specific"/>
    <property type="evidence" value="ECO:0007669"/>
    <property type="project" value="TreeGrafter"/>
</dbReference>
<gene>
    <name evidence="7" type="ORF">FOZ63_011906</name>
</gene>
<keyword evidence="1" id="KW-0479">Metal-binding</keyword>
<dbReference type="InterPro" id="IPR027974">
    <property type="entry name" value="DUF4470"/>
</dbReference>
<dbReference type="GO" id="GO:0008270">
    <property type="term" value="F:zinc ion binding"/>
    <property type="evidence" value="ECO:0007669"/>
    <property type="project" value="UniProtKB-KW"/>
</dbReference>
<dbReference type="Pfam" id="PF01753">
    <property type="entry name" value="zf-MYND"/>
    <property type="match status" value="1"/>
</dbReference>
<keyword evidence="2 4" id="KW-0863">Zinc-finger</keyword>
<dbReference type="Pfam" id="PF14737">
    <property type="entry name" value="DUF4470"/>
    <property type="match status" value="1"/>
</dbReference>
<feature type="domain" description="MYND-type" evidence="6">
    <location>
        <begin position="1121"/>
        <end position="1157"/>
    </location>
</feature>
<dbReference type="PANTHER" id="PTHR10237:SF15">
    <property type="entry name" value="LD37257P"/>
    <property type="match status" value="1"/>
</dbReference>
<comment type="caution">
    <text evidence="7">The sequence shown here is derived from an EMBL/GenBank/DDBJ whole genome shotgun (WGS) entry which is preliminary data.</text>
</comment>
<dbReference type="AlphaFoldDB" id="A0A7J6S728"/>
<dbReference type="SUPFAM" id="SSF144232">
    <property type="entry name" value="HIT/MYND zinc finger-like"/>
    <property type="match status" value="1"/>
</dbReference>
<reference evidence="7 8" key="1">
    <citation type="submission" date="2020-04" db="EMBL/GenBank/DDBJ databases">
        <title>Perkinsus olseni comparative genomics.</title>
        <authorList>
            <person name="Bogema D.R."/>
        </authorList>
    </citation>
    <scope>NUCLEOTIDE SEQUENCE [LARGE SCALE GENOMIC DNA]</scope>
    <source>
        <strain evidence="7 8">ATCC PRA-207</strain>
    </source>
</reference>
<dbReference type="InterPro" id="IPR024119">
    <property type="entry name" value="TF_DEAF-1"/>
</dbReference>
<organism evidence="7 8">
    <name type="scientific">Perkinsus olseni</name>
    <name type="common">Perkinsus atlanticus</name>
    <dbReference type="NCBI Taxonomy" id="32597"/>
    <lineage>
        <taxon>Eukaryota</taxon>
        <taxon>Sar</taxon>
        <taxon>Alveolata</taxon>
        <taxon>Perkinsozoa</taxon>
        <taxon>Perkinsea</taxon>
        <taxon>Perkinsida</taxon>
        <taxon>Perkinsidae</taxon>
        <taxon>Perkinsus</taxon>
    </lineage>
</organism>
<dbReference type="Gene3D" id="6.10.140.2220">
    <property type="match status" value="1"/>
</dbReference>
<evidence type="ECO:0000256" key="2">
    <source>
        <dbReference type="ARBA" id="ARBA00022771"/>
    </source>
</evidence>
<keyword evidence="8" id="KW-1185">Reference proteome</keyword>
<dbReference type="EMBL" id="JABANO010020403">
    <property type="protein sequence ID" value="KAF4728571.1"/>
    <property type="molecule type" value="Genomic_DNA"/>
</dbReference>
<dbReference type="InterPro" id="IPR002893">
    <property type="entry name" value="Znf_MYND"/>
</dbReference>
<feature type="region of interest" description="Disordered" evidence="5">
    <location>
        <begin position="725"/>
        <end position="754"/>
    </location>
</feature>
<evidence type="ECO:0000256" key="1">
    <source>
        <dbReference type="ARBA" id="ARBA00022723"/>
    </source>
</evidence>
<protein>
    <recommendedName>
        <fullName evidence="6">MYND-type domain-containing protein</fullName>
    </recommendedName>
</protein>
<proteinExistence type="predicted"/>
<evidence type="ECO:0000256" key="3">
    <source>
        <dbReference type="ARBA" id="ARBA00022833"/>
    </source>
</evidence>
<evidence type="ECO:0000256" key="5">
    <source>
        <dbReference type="SAM" id="MobiDB-lite"/>
    </source>
</evidence>
<dbReference type="PANTHER" id="PTHR10237">
    <property type="entry name" value="DEFORMED EPIDERMAL AUTOREGULATORY FACTOR 1 HOMOLOG SUPPRESSIN"/>
    <property type="match status" value="1"/>
</dbReference>
<accession>A0A7J6S728</accession>
<evidence type="ECO:0000313" key="8">
    <source>
        <dbReference type="Proteomes" id="UP000553632"/>
    </source>
</evidence>
<name>A0A7J6S728_PEROL</name>
<evidence type="ECO:0000259" key="6">
    <source>
        <dbReference type="PROSITE" id="PS50865"/>
    </source>
</evidence>
<dbReference type="PROSITE" id="PS01360">
    <property type="entry name" value="ZF_MYND_1"/>
    <property type="match status" value="1"/>
</dbReference>
<evidence type="ECO:0000256" key="4">
    <source>
        <dbReference type="PROSITE-ProRule" id="PRU00134"/>
    </source>
</evidence>
<evidence type="ECO:0000313" key="7">
    <source>
        <dbReference type="EMBL" id="KAF4728571.1"/>
    </source>
</evidence>